<feature type="transmembrane region" description="Helical" evidence="10">
    <location>
        <begin position="90"/>
        <end position="108"/>
    </location>
</feature>
<organism evidence="11 12">
    <name type="scientific">Paenibacillus abyssi</name>
    <dbReference type="NCBI Taxonomy" id="1340531"/>
    <lineage>
        <taxon>Bacteria</taxon>
        <taxon>Bacillati</taxon>
        <taxon>Bacillota</taxon>
        <taxon>Bacilli</taxon>
        <taxon>Bacillales</taxon>
        <taxon>Paenibacillaceae</taxon>
        <taxon>Paenibacillus</taxon>
    </lineage>
</organism>
<dbReference type="GO" id="GO:0042941">
    <property type="term" value="P:D-alanine transmembrane transport"/>
    <property type="evidence" value="ECO:0007669"/>
    <property type="project" value="TreeGrafter"/>
</dbReference>
<keyword evidence="6" id="KW-0029">Amino-acid transport</keyword>
<evidence type="ECO:0000256" key="5">
    <source>
        <dbReference type="ARBA" id="ARBA00022692"/>
    </source>
</evidence>
<dbReference type="GO" id="GO:0005304">
    <property type="term" value="F:L-valine transmembrane transporter activity"/>
    <property type="evidence" value="ECO:0007669"/>
    <property type="project" value="TreeGrafter"/>
</dbReference>
<evidence type="ECO:0000256" key="4">
    <source>
        <dbReference type="ARBA" id="ARBA00022519"/>
    </source>
</evidence>
<evidence type="ECO:0000256" key="3">
    <source>
        <dbReference type="ARBA" id="ARBA00022475"/>
    </source>
</evidence>
<keyword evidence="5 10" id="KW-0812">Transmembrane</keyword>
<reference evidence="11" key="1">
    <citation type="journal article" date="2014" name="Int. J. Syst. Evol. Microbiol.">
        <title>Complete genome sequence of Corynebacterium casei LMG S-19264T (=DSM 44701T), isolated from a smear-ripened cheese.</title>
        <authorList>
            <consortium name="US DOE Joint Genome Institute (JGI-PGF)"/>
            <person name="Walter F."/>
            <person name="Albersmeier A."/>
            <person name="Kalinowski J."/>
            <person name="Ruckert C."/>
        </authorList>
    </citation>
    <scope>NUCLEOTIDE SEQUENCE</scope>
    <source>
        <strain evidence="11">CGMCC 1.12987</strain>
    </source>
</reference>
<dbReference type="GO" id="GO:0015192">
    <property type="term" value="F:L-phenylalanine transmembrane transporter activity"/>
    <property type="evidence" value="ECO:0007669"/>
    <property type="project" value="TreeGrafter"/>
</dbReference>
<keyword evidence="8 10" id="KW-0472">Membrane</keyword>
<dbReference type="RefSeq" id="WP_188530154.1">
    <property type="nucleotide sequence ID" value="NZ_BMGR01000003.1"/>
</dbReference>
<keyword evidence="2" id="KW-0813">Transport</keyword>
<dbReference type="GO" id="GO:1903806">
    <property type="term" value="P:L-isoleucine import across plasma membrane"/>
    <property type="evidence" value="ECO:0007669"/>
    <property type="project" value="TreeGrafter"/>
</dbReference>
<evidence type="ECO:0000256" key="1">
    <source>
        <dbReference type="ARBA" id="ARBA00004651"/>
    </source>
</evidence>
<dbReference type="CDD" id="cd06582">
    <property type="entry name" value="TM_PBP1_LivH_like"/>
    <property type="match status" value="1"/>
</dbReference>
<dbReference type="AlphaFoldDB" id="A0A917FPF0"/>
<dbReference type="Pfam" id="PF02653">
    <property type="entry name" value="BPD_transp_2"/>
    <property type="match status" value="1"/>
</dbReference>
<feature type="transmembrane region" description="Helical" evidence="10">
    <location>
        <begin position="128"/>
        <end position="157"/>
    </location>
</feature>
<accession>A0A917FPF0</accession>
<proteinExistence type="inferred from homology"/>
<feature type="transmembrane region" description="Helical" evidence="10">
    <location>
        <begin position="264"/>
        <end position="282"/>
    </location>
</feature>
<evidence type="ECO:0000256" key="6">
    <source>
        <dbReference type="ARBA" id="ARBA00022970"/>
    </source>
</evidence>
<dbReference type="GO" id="GO:0015808">
    <property type="term" value="P:L-alanine transport"/>
    <property type="evidence" value="ECO:0007669"/>
    <property type="project" value="TreeGrafter"/>
</dbReference>
<keyword evidence="4" id="KW-0997">Cell inner membrane</keyword>
<comment type="subcellular location">
    <subcellularLocation>
        <location evidence="1">Cell membrane</location>
        <topology evidence="1">Multi-pass membrane protein</topology>
    </subcellularLocation>
</comment>
<comment type="caution">
    <text evidence="11">The sequence shown here is derived from an EMBL/GenBank/DDBJ whole genome shotgun (WGS) entry which is preliminary data.</text>
</comment>
<evidence type="ECO:0000256" key="2">
    <source>
        <dbReference type="ARBA" id="ARBA00022448"/>
    </source>
</evidence>
<sequence length="290" mass="30978">MLAQQIVNGLTIGMIYALIALGYTMVYGILKIVNFAHGDIFMMGSFFGLILIRNVGLPFVVAFALAAVLTALLGILIERLAYRRLRFSDRIVPLISAMGVSIFLANLAQKLWGSEVHTFPKVMEIKTYTIAGMTFSTVQLLIFGLSIIAMLGLHFFVNKTKIGTAMRATSISITNATLMGINTNMIIMITFAIGSALAAAAGILVSIYYDAVYPTMGYTAGLKAFTAAVLGGIGSIPGAVLGGLILGVAENLGIAYIAAKYQDIIAFCILILVLIIRPRGILGKKEINKV</sequence>
<keyword evidence="12" id="KW-1185">Reference proteome</keyword>
<feature type="transmembrane region" description="Helical" evidence="10">
    <location>
        <begin position="58"/>
        <end position="78"/>
    </location>
</feature>
<reference evidence="11" key="2">
    <citation type="submission" date="2020-09" db="EMBL/GenBank/DDBJ databases">
        <authorList>
            <person name="Sun Q."/>
            <person name="Zhou Y."/>
        </authorList>
    </citation>
    <scope>NUCLEOTIDE SEQUENCE</scope>
    <source>
        <strain evidence="11">CGMCC 1.12987</strain>
    </source>
</reference>
<protein>
    <submittedName>
        <fullName evidence="11">Branched-chain amino acid ABC transporter permease</fullName>
    </submittedName>
</protein>
<dbReference type="InterPro" id="IPR052157">
    <property type="entry name" value="BCAA_transport_permease"/>
</dbReference>
<feature type="transmembrane region" description="Helical" evidence="10">
    <location>
        <begin position="6"/>
        <end position="26"/>
    </location>
</feature>
<dbReference type="GO" id="GO:0005886">
    <property type="term" value="C:plasma membrane"/>
    <property type="evidence" value="ECO:0007669"/>
    <property type="project" value="UniProtKB-SubCell"/>
</dbReference>
<dbReference type="GO" id="GO:0015190">
    <property type="term" value="F:L-leucine transmembrane transporter activity"/>
    <property type="evidence" value="ECO:0007669"/>
    <property type="project" value="TreeGrafter"/>
</dbReference>
<dbReference type="Proteomes" id="UP000644756">
    <property type="component" value="Unassembled WGS sequence"/>
</dbReference>
<evidence type="ECO:0000256" key="7">
    <source>
        <dbReference type="ARBA" id="ARBA00022989"/>
    </source>
</evidence>
<dbReference type="GO" id="GO:0015188">
    <property type="term" value="F:L-isoleucine transmembrane transporter activity"/>
    <property type="evidence" value="ECO:0007669"/>
    <property type="project" value="TreeGrafter"/>
</dbReference>
<evidence type="ECO:0000256" key="8">
    <source>
        <dbReference type="ARBA" id="ARBA00023136"/>
    </source>
</evidence>
<keyword evidence="7 10" id="KW-1133">Transmembrane helix</keyword>
<dbReference type="PANTHER" id="PTHR11795">
    <property type="entry name" value="BRANCHED-CHAIN AMINO ACID TRANSPORT SYSTEM PERMEASE PROTEIN LIVH"/>
    <property type="match status" value="1"/>
</dbReference>
<dbReference type="PANTHER" id="PTHR11795:SF371">
    <property type="entry name" value="HIGH-AFFINITY BRANCHED-CHAIN AMINO ACID TRANSPORT SYSTEM PERMEASE PROTEIN LIVH"/>
    <property type="match status" value="1"/>
</dbReference>
<comment type="similarity">
    <text evidence="9">Belongs to the binding-protein-dependent transport system permease family. LivHM subfamily.</text>
</comment>
<evidence type="ECO:0000313" key="12">
    <source>
        <dbReference type="Proteomes" id="UP000644756"/>
    </source>
</evidence>
<evidence type="ECO:0000256" key="9">
    <source>
        <dbReference type="ARBA" id="ARBA00037998"/>
    </source>
</evidence>
<dbReference type="EMBL" id="BMGR01000003">
    <property type="protein sequence ID" value="GGF97433.1"/>
    <property type="molecule type" value="Genomic_DNA"/>
</dbReference>
<feature type="transmembrane region" description="Helical" evidence="10">
    <location>
        <begin position="186"/>
        <end position="209"/>
    </location>
</feature>
<name>A0A917FPF0_9BACL</name>
<keyword evidence="3" id="KW-1003">Cell membrane</keyword>
<evidence type="ECO:0000256" key="10">
    <source>
        <dbReference type="SAM" id="Phobius"/>
    </source>
</evidence>
<evidence type="ECO:0000313" key="11">
    <source>
        <dbReference type="EMBL" id="GGF97433.1"/>
    </source>
</evidence>
<dbReference type="InterPro" id="IPR001851">
    <property type="entry name" value="ABC_transp_permease"/>
</dbReference>
<gene>
    <name evidence="11" type="ORF">GCM10010916_13350</name>
</gene>